<evidence type="ECO:0000256" key="2">
    <source>
        <dbReference type="ARBA" id="ARBA00022857"/>
    </source>
</evidence>
<reference evidence="4" key="1">
    <citation type="submission" date="2021-04" db="EMBL/GenBank/DDBJ databases">
        <title>First draft genome resource for Brassicaceae pathogens Fusarium oxysporum f. sp. raphani and Fusarium oxysporum f. sp. rapae.</title>
        <authorList>
            <person name="Asai S."/>
        </authorList>
    </citation>
    <scope>NUCLEOTIDE SEQUENCE</scope>
    <source>
        <strain evidence="4">Tf1208</strain>
    </source>
</reference>
<gene>
    <name evidence="4" type="primary">tropG-2</name>
    <name evidence="4" type="ORF">Forpe1208_v006702</name>
</gene>
<dbReference type="InterPro" id="IPR002347">
    <property type="entry name" value="SDR_fam"/>
</dbReference>
<dbReference type="AlphaFoldDB" id="A0A8J5NY05"/>
<dbReference type="EMBL" id="JAELUQ010000004">
    <property type="protein sequence ID" value="KAG7415241.1"/>
    <property type="molecule type" value="Genomic_DNA"/>
</dbReference>
<name>A0A8J5NY05_FUSOX</name>
<comment type="similarity">
    <text evidence="1">Belongs to the short-chain dehydrogenases/reductases (SDR) family.</text>
</comment>
<proteinExistence type="inferred from homology"/>
<keyword evidence="2" id="KW-0521">NADP</keyword>
<evidence type="ECO:0000256" key="1">
    <source>
        <dbReference type="ARBA" id="ARBA00006484"/>
    </source>
</evidence>
<dbReference type="Pfam" id="PF00106">
    <property type="entry name" value="adh_short"/>
    <property type="match status" value="1"/>
</dbReference>
<evidence type="ECO:0000313" key="4">
    <source>
        <dbReference type="EMBL" id="KAG7415241.1"/>
    </source>
</evidence>
<dbReference type="PANTHER" id="PTHR24320:SF252">
    <property type="entry name" value="DEHYDROGENASE_REDUCTASE FAMILY PROTEIN, PUTATIVE (AFU_ORTHOLOGUE AFUA_3G08550)-RELATED"/>
    <property type="match status" value="1"/>
</dbReference>
<dbReference type="GO" id="GO:0016491">
    <property type="term" value="F:oxidoreductase activity"/>
    <property type="evidence" value="ECO:0007669"/>
    <property type="project" value="UniProtKB-KW"/>
</dbReference>
<evidence type="ECO:0000256" key="3">
    <source>
        <dbReference type="ARBA" id="ARBA00023002"/>
    </source>
</evidence>
<accession>A0A8J5NY05</accession>
<dbReference type="PANTHER" id="PTHR24320">
    <property type="entry name" value="RETINOL DEHYDROGENASE"/>
    <property type="match status" value="1"/>
</dbReference>
<sequence>MPCQKNQKPSPTVPSREMSPLPDFWLPVFWKNQFRTTIELPTREKYPQVEGSTAIITGSNTGLGFEASKQLLSLGLSHLIMGVRSLEKGKVAAEKLRATAPSAKIDVWQLDMQSYDSIQAFSKRCDTELSRIDFVILNAGLSPSNFELVPDTGHEVGIQVNHLSTALLTILLIPILKTKTFSNGPPRLTTVNSLTAHLCKFPNKDERPLLASFDDQKITPWSSQERYGVSKLLNQLFLVRLCEKVSPDDVIINMVDPGLTKGTNLGGHHEMGGVAGALAGAFFAICGRPVDRGAASYTNAVYGHGKESHGCFLMSCEIAPLAGWFYTHGDVLVDQVWNETIEELDFAGVKGIVSGQSSRNQSFTFITQTPLKKSKENQRLVRSRARTNSAQKDQSQVISWILNQKETCMTLQVPDGTIPGRVGTNFSLLDFPEPLQAYMENDIFRSFHGMRGSLYPSEICLQVDEMKSSWTTNLLVDQVYFHSIMFSVEAYFDMLLGRDYGSLAHFHFLKTLRLLQARINNPKDPTSISDATIMVVVILGLAAEMIGDRTAAENHAAGMARIVDLRGGLKMLRFDNPRLPAKVCRVDIGLALRFGCKPVFFDKDISWNPYLSSQGLVRGRKKPLGMNYDMVAFFKTLDPRLLNVWRDLEEFAKLSNIASQTGRKLQPNIFSEAMVSILYRLFTLSPESASENAFRLGMMTFAASIFFRWRDMKQRQAYLDDSFRDALMELKKAATRPPTTVLLWLLMIWRTNSVQGGADQAIEGWILEVMDGMAICSWSELHNVLKSVLWVDCLFDASSKRILEPILEKAARKGAGVDS</sequence>
<keyword evidence="3" id="KW-0560">Oxidoreductase</keyword>
<dbReference type="Proteomes" id="UP000694050">
    <property type="component" value="Unassembled WGS sequence"/>
</dbReference>
<comment type="caution">
    <text evidence="4">The sequence shown here is derived from an EMBL/GenBank/DDBJ whole genome shotgun (WGS) entry which is preliminary data.</text>
</comment>
<protein>
    <submittedName>
        <fullName evidence="4">Short-chain dehydrogenase/reductase tropG</fullName>
    </submittedName>
</protein>
<organism evidence="4 5">
    <name type="scientific">Fusarium oxysporum f. sp. rapae</name>
    <dbReference type="NCBI Taxonomy" id="485398"/>
    <lineage>
        <taxon>Eukaryota</taxon>
        <taxon>Fungi</taxon>
        <taxon>Dikarya</taxon>
        <taxon>Ascomycota</taxon>
        <taxon>Pezizomycotina</taxon>
        <taxon>Sordariomycetes</taxon>
        <taxon>Hypocreomycetidae</taxon>
        <taxon>Hypocreales</taxon>
        <taxon>Nectriaceae</taxon>
        <taxon>Fusarium</taxon>
        <taxon>Fusarium oxysporum species complex</taxon>
    </lineage>
</organism>
<evidence type="ECO:0000313" key="5">
    <source>
        <dbReference type="Proteomes" id="UP000694050"/>
    </source>
</evidence>